<sequence length="66" mass="7649">MNERFYNPGSRFSRKMQHRICPSIISFNLMSTPNRANSRRSLTLLQLLSFVGISAVLCSALLRHFY</sequence>
<name>A0ACC6U6H0_9BURK</name>
<evidence type="ECO:0000313" key="2">
    <source>
        <dbReference type="Proteomes" id="UP001558850"/>
    </source>
</evidence>
<accession>A0ACC6U6H0</accession>
<protein>
    <submittedName>
        <fullName evidence="1">Uncharacterized protein</fullName>
    </submittedName>
</protein>
<keyword evidence="2" id="KW-1185">Reference proteome</keyword>
<gene>
    <name evidence="1" type="ORF">AB4Y32_26475</name>
</gene>
<proteinExistence type="predicted"/>
<dbReference type="Proteomes" id="UP001558850">
    <property type="component" value="Unassembled WGS sequence"/>
</dbReference>
<organism evidence="1 2">
    <name type="scientific">Paraburkholderia phymatum</name>
    <dbReference type="NCBI Taxonomy" id="148447"/>
    <lineage>
        <taxon>Bacteria</taxon>
        <taxon>Pseudomonadati</taxon>
        <taxon>Pseudomonadota</taxon>
        <taxon>Betaproteobacteria</taxon>
        <taxon>Burkholderiales</taxon>
        <taxon>Burkholderiaceae</taxon>
        <taxon>Paraburkholderia</taxon>
    </lineage>
</organism>
<evidence type="ECO:0000313" key="1">
    <source>
        <dbReference type="EMBL" id="MEX3935298.1"/>
    </source>
</evidence>
<comment type="caution">
    <text evidence="1">The sequence shown here is derived from an EMBL/GenBank/DDBJ whole genome shotgun (WGS) entry which is preliminary data.</text>
</comment>
<dbReference type="EMBL" id="JBFRCH010000019">
    <property type="protein sequence ID" value="MEX3935298.1"/>
    <property type="molecule type" value="Genomic_DNA"/>
</dbReference>
<reference evidence="1" key="1">
    <citation type="submission" date="2024-07" db="EMBL/GenBank/DDBJ databases">
        <title>A survey of Mimosa microsymbionts across Brazilian biomes reveals a high diversity of Paraburkholderia nodulating endemic species, but also that Cupriavidus is common as a symbiont of widespread species.</title>
        <authorList>
            <person name="Rouws L."/>
            <person name="Barauna A."/>
            <person name="Beukes C."/>
            <person name="Rouws J.R.C."/>
            <person name="De Faria S.M."/>
            <person name="Gross E."/>
            <person name="Bueno Dos Reis Junior F."/>
            <person name="Simon M.F."/>
            <person name="Maluk M."/>
            <person name="Odee D.W."/>
            <person name="Kenicer G."/>
            <person name="Young J.P.W."/>
            <person name="Reis V.M."/>
            <person name="Zilli J."/>
            <person name="James E.K."/>
        </authorList>
    </citation>
    <scope>NUCLEOTIDE SEQUENCE</scope>
    <source>
        <strain evidence="1">EG181B</strain>
    </source>
</reference>